<feature type="compositionally biased region" description="Low complexity" evidence="1">
    <location>
        <begin position="505"/>
        <end position="519"/>
    </location>
</feature>
<feature type="compositionally biased region" description="Low complexity" evidence="1">
    <location>
        <begin position="556"/>
        <end position="567"/>
    </location>
</feature>
<accession>A0A9R0DJM0</accession>
<feature type="compositionally biased region" description="Pro residues" evidence="1">
    <location>
        <begin position="568"/>
        <end position="598"/>
    </location>
</feature>
<reference evidence="3" key="1">
    <citation type="submission" date="2025-08" db="UniProtKB">
        <authorList>
            <consortium name="RefSeq"/>
        </authorList>
    </citation>
    <scope>IDENTIFICATION</scope>
    <source>
        <tissue evidence="3">Whole larval tissue</tissue>
    </source>
</reference>
<sequence>MHLENLANEHCDVGSMFKAIDKETQTKQVKDTKCSEKNFKLPLPRELEKKDDEEGTLKVFSFCQIIQDPEKPTSVTIVKESLTEEAHPHKNHLNEDTSSNKYRYCKEVIKPYLQPYAPDCPNSAQFLINDAIKAAKEEFPENPPCYEVPSPDKKDGQRPPPKECSNNCSSDLDESDPCAQEDSCDVEPPPKAPKKCCDCSKKDKDKKKEKNSGPKPNFRLCPGQPQPKICVEITDPSLCPGCPKAKDGKKAEDKCCCVCLIGKEDQSNNSDWPAGIESNCCNKSGSDDSCITKLFNKVKTVSEACLKKVKPSDGNQPCCCEKPPSPPPSPAPDSSCCCKPKASPSPPPPPASSSSCCCKPKASPPPPPASSSSCCCKPKASPPKSKPCPPKPCPPKPCPPKPEPKQCPPPSPCPPEPKPCPPKQCPPPKKKCPPEPKQCPPPSPCPPEPKPCAPKPCPAKKLASSSSSSCPPSKKSSSSCSPKTCPAKKSSATSSCPPPQPKPCSPNTCPAKKSSASSSCPPPEPKPCSPKTCPAKKSSATSSCPPAEPKPCSPNTCPNKKSSTTSSCPPPPKQCSPQPCPAKQCPPQPCPRPCPPEPSSQKQCPAHQCPVEECPAKQSASRPCPPTPCSTKISGMDDKPSENPPSKYKPCPTEIPAKESKCSETDSENKTSSPKKNNDTSSDLKFSPKGPCSDGIASQLVQVENAKDCYKPRVTNAGGGGCSCGNDDKSKRRQTFKKPANCNPKGSGSLLGKETMDAHNITINTLKCAMKDLMCTVFRTTQDAVSVISTESSKQLEKLKKSASNAFSSSDCPPPKKVSDEPDNATSNSNLRRFSVINLNNFPEQINLPPCKPPEPFPSTASGYLGAALEKVNSVASMISRSLIFEIPPQIKRSYNDDSSEYDVPKPTKPRDVENIIINPLEVNVFTTIKDKIWSIFGEDDKQEREIRSTSSYSGSLSSESDEDLINKIID</sequence>
<feature type="compositionally biased region" description="Polar residues" evidence="1">
    <location>
        <begin position="670"/>
        <end position="684"/>
    </location>
</feature>
<evidence type="ECO:0000256" key="1">
    <source>
        <dbReference type="SAM" id="MobiDB-lite"/>
    </source>
</evidence>
<evidence type="ECO:0000313" key="3">
    <source>
        <dbReference type="RefSeq" id="XP_035456959.2"/>
    </source>
</evidence>
<dbReference type="RefSeq" id="XP_035456959.2">
    <property type="nucleotide sequence ID" value="XM_035601066.2"/>
</dbReference>
<feature type="compositionally biased region" description="Pro residues" evidence="1">
    <location>
        <begin position="435"/>
        <end position="457"/>
    </location>
</feature>
<feature type="compositionally biased region" description="Basic and acidic residues" evidence="1">
    <location>
        <begin position="195"/>
        <end position="212"/>
    </location>
</feature>
<dbReference type="Proteomes" id="UP000829999">
    <property type="component" value="Chromosome 16"/>
</dbReference>
<organism evidence="2 3">
    <name type="scientific">Spodoptera frugiperda</name>
    <name type="common">Fall armyworm</name>
    <dbReference type="NCBI Taxonomy" id="7108"/>
    <lineage>
        <taxon>Eukaryota</taxon>
        <taxon>Metazoa</taxon>
        <taxon>Ecdysozoa</taxon>
        <taxon>Arthropoda</taxon>
        <taxon>Hexapoda</taxon>
        <taxon>Insecta</taxon>
        <taxon>Pterygota</taxon>
        <taxon>Neoptera</taxon>
        <taxon>Endopterygota</taxon>
        <taxon>Lepidoptera</taxon>
        <taxon>Glossata</taxon>
        <taxon>Ditrysia</taxon>
        <taxon>Noctuoidea</taxon>
        <taxon>Noctuidae</taxon>
        <taxon>Amphipyrinae</taxon>
        <taxon>Spodoptera</taxon>
    </lineage>
</organism>
<feature type="region of interest" description="Disordered" evidence="1">
    <location>
        <begin position="140"/>
        <end position="225"/>
    </location>
</feature>
<dbReference type="GeneID" id="118280727"/>
<keyword evidence="2" id="KW-1185">Reference proteome</keyword>
<evidence type="ECO:0000313" key="2">
    <source>
        <dbReference type="Proteomes" id="UP000829999"/>
    </source>
</evidence>
<feature type="region of interest" description="Disordered" evidence="1">
    <location>
        <begin position="309"/>
        <end position="690"/>
    </location>
</feature>
<feature type="compositionally biased region" description="Low complexity" evidence="1">
    <location>
        <begin position="949"/>
        <end position="959"/>
    </location>
</feature>
<dbReference type="OrthoDB" id="7338248at2759"/>
<feature type="compositionally biased region" description="Basic and acidic residues" evidence="1">
    <location>
        <begin position="656"/>
        <end position="669"/>
    </location>
</feature>
<name>A0A9R0DJM0_SPOFR</name>
<feature type="compositionally biased region" description="Pro residues" evidence="1">
    <location>
        <begin position="380"/>
        <end position="427"/>
    </location>
</feature>
<proteinExistence type="predicted"/>
<feature type="compositionally biased region" description="Basic and acidic residues" evidence="1">
    <location>
        <begin position="150"/>
        <end position="161"/>
    </location>
</feature>
<feature type="region of interest" description="Disordered" evidence="1">
    <location>
        <begin position="945"/>
        <end position="971"/>
    </location>
</feature>
<dbReference type="AlphaFoldDB" id="A0A9R0DJM0"/>
<feature type="compositionally biased region" description="Low complexity" evidence="1">
    <location>
        <begin position="459"/>
        <end position="495"/>
    </location>
</feature>
<feature type="region of interest" description="Disordered" evidence="1">
    <location>
        <begin position="803"/>
        <end position="829"/>
    </location>
</feature>
<protein>
    <submittedName>
        <fullName evidence="3">Uncharacterized protein LOC118280727</fullName>
    </submittedName>
</protein>
<gene>
    <name evidence="3" type="primary">LOC118280727</name>
</gene>